<keyword evidence="2" id="KW-1185">Reference proteome</keyword>
<sequence length="95" mass="10776">MPRNSNFFIAQIRASHWRMSDLMPTVASIAAAIRLLRADLVRNRSRLSAPCGSWRYRGAVEVLSVMVAAGGRSRYRAIKEYRQVPLRTIITSGLW</sequence>
<reference evidence="1 2" key="1">
    <citation type="submission" date="2016-07" db="EMBL/GenBank/DDBJ databases">
        <title>Multiple horizontal gene transfer events from other fungi enriched the ability of initially mycotrophic Trichoderma (Ascomycota) to feed on dead plant biomass.</title>
        <authorList>
            <consortium name="DOE Joint Genome Institute"/>
            <person name="Aerts A."/>
            <person name="Atanasova L."/>
            <person name="Chenthamara K."/>
            <person name="Zhang J."/>
            <person name="Grujic M."/>
            <person name="Henrissat B."/>
            <person name="Kuo A."/>
            <person name="Salamov A."/>
            <person name="Lipzen A."/>
            <person name="Labutti K."/>
            <person name="Barry K."/>
            <person name="Miao Y."/>
            <person name="Rahimi M.J."/>
            <person name="Shen Q."/>
            <person name="Grigoriev I.V."/>
            <person name="Kubicek C.P."/>
            <person name="Druzhinina I.S."/>
        </authorList>
    </citation>
    <scope>NUCLEOTIDE SEQUENCE [LARGE SCALE GENOMIC DNA]</scope>
    <source>
        <strain evidence="1 2">CBS 226.95</strain>
    </source>
</reference>
<dbReference type="EMBL" id="KZ679679">
    <property type="protein sequence ID" value="PTB55325.1"/>
    <property type="molecule type" value="Genomic_DNA"/>
</dbReference>
<dbReference type="Proteomes" id="UP000241690">
    <property type="component" value="Unassembled WGS sequence"/>
</dbReference>
<dbReference type="AlphaFoldDB" id="A0A2T4AE05"/>
<name>A0A2T4AE05_TRIHA</name>
<gene>
    <name evidence="1" type="ORF">M431DRAFT_398525</name>
</gene>
<organism evidence="1 2">
    <name type="scientific">Trichoderma harzianum CBS 226.95</name>
    <dbReference type="NCBI Taxonomy" id="983964"/>
    <lineage>
        <taxon>Eukaryota</taxon>
        <taxon>Fungi</taxon>
        <taxon>Dikarya</taxon>
        <taxon>Ascomycota</taxon>
        <taxon>Pezizomycotina</taxon>
        <taxon>Sordariomycetes</taxon>
        <taxon>Hypocreomycetidae</taxon>
        <taxon>Hypocreales</taxon>
        <taxon>Hypocreaceae</taxon>
        <taxon>Trichoderma</taxon>
    </lineage>
</organism>
<proteinExistence type="predicted"/>
<evidence type="ECO:0000313" key="2">
    <source>
        <dbReference type="Proteomes" id="UP000241690"/>
    </source>
</evidence>
<dbReference type="GeneID" id="36623417"/>
<dbReference type="RefSeq" id="XP_024775002.1">
    <property type="nucleotide sequence ID" value="XM_024914851.1"/>
</dbReference>
<evidence type="ECO:0000313" key="1">
    <source>
        <dbReference type="EMBL" id="PTB55325.1"/>
    </source>
</evidence>
<protein>
    <submittedName>
        <fullName evidence="1">Uncharacterized protein</fullName>
    </submittedName>
</protein>
<accession>A0A2T4AE05</accession>